<dbReference type="Gene3D" id="6.10.250.1060">
    <property type="match status" value="1"/>
</dbReference>
<dbReference type="PANTHER" id="PTHR13168">
    <property type="entry name" value="ASSOCIATE OF C-MYC AMY-1"/>
    <property type="match status" value="1"/>
</dbReference>
<reference evidence="5" key="1">
    <citation type="submission" date="2013-04" db="EMBL/GenBank/DDBJ databases">
        <authorList>
            <person name="Qu J."/>
            <person name="Murali S.C."/>
            <person name="Bandaranaike D."/>
            <person name="Bellair M."/>
            <person name="Blankenburg K."/>
            <person name="Chao H."/>
            <person name="Dinh H."/>
            <person name="Doddapaneni H."/>
            <person name="Downs B."/>
            <person name="Dugan-Rocha S."/>
            <person name="Elkadiri S."/>
            <person name="Gnanaolivu R.D."/>
            <person name="Hernandez B."/>
            <person name="Javaid M."/>
            <person name="Jayaseelan J.C."/>
            <person name="Lee S."/>
            <person name="Li M."/>
            <person name="Ming W."/>
            <person name="Munidasa M."/>
            <person name="Muniz J."/>
            <person name="Nguyen L."/>
            <person name="Ongeri F."/>
            <person name="Osuji N."/>
            <person name="Pu L.-L."/>
            <person name="Puazo M."/>
            <person name="Qu C."/>
            <person name="Quiroz J."/>
            <person name="Raj R."/>
            <person name="Weissenberger G."/>
            <person name="Xin Y."/>
            <person name="Zou X."/>
            <person name="Han Y."/>
            <person name="Richards S."/>
            <person name="Worley K."/>
            <person name="Muzny D."/>
            <person name="Gibbs R."/>
        </authorList>
    </citation>
    <scope>NUCLEOTIDE SEQUENCE</scope>
    <source>
        <strain evidence="5">Sampled in the wild</strain>
    </source>
</reference>
<dbReference type="EMBL" id="KZ308169">
    <property type="protein sequence ID" value="KAG8223633.1"/>
    <property type="molecule type" value="Genomic_DNA"/>
</dbReference>
<dbReference type="OrthoDB" id="524165at2759"/>
<evidence type="ECO:0000256" key="2">
    <source>
        <dbReference type="ARBA" id="ARBA00009389"/>
    </source>
</evidence>
<dbReference type="PANTHER" id="PTHR13168:SF0">
    <property type="entry name" value="C-MYC-BINDING PROTEIN"/>
    <property type="match status" value="1"/>
</dbReference>
<sequence length="114" mass="13276">MLVDLLQFQPLDAKREEFRRYLEKSGVMDAFTKVLVGLYEEPEKPNDALEIRYVKKHLGDSRPDDVELETMKTELEECKARIKEMEQENEELKKRLSAYEPANTGENADIPATE</sequence>
<dbReference type="GO" id="GO:0003713">
    <property type="term" value="F:transcription coactivator activity"/>
    <property type="evidence" value="ECO:0007669"/>
    <property type="project" value="InterPro"/>
</dbReference>
<evidence type="ECO:0000313" key="6">
    <source>
        <dbReference type="Proteomes" id="UP000792457"/>
    </source>
</evidence>
<dbReference type="PRINTS" id="PR02028">
    <property type="entry name" value="CMYCBINDINGP"/>
</dbReference>
<evidence type="ECO:0000256" key="3">
    <source>
        <dbReference type="ARBA" id="ARBA00023242"/>
    </source>
</evidence>
<reference evidence="5" key="2">
    <citation type="submission" date="2017-10" db="EMBL/GenBank/DDBJ databases">
        <title>Ladona fulva Genome sequencing and assembly.</title>
        <authorList>
            <person name="Murali S."/>
            <person name="Richards S."/>
            <person name="Bandaranaike D."/>
            <person name="Bellair M."/>
            <person name="Blankenburg K."/>
            <person name="Chao H."/>
            <person name="Dinh H."/>
            <person name="Doddapaneni H."/>
            <person name="Dugan-Rocha S."/>
            <person name="Elkadiri S."/>
            <person name="Gnanaolivu R."/>
            <person name="Hernandez B."/>
            <person name="Skinner E."/>
            <person name="Javaid M."/>
            <person name="Lee S."/>
            <person name="Li M."/>
            <person name="Ming W."/>
            <person name="Munidasa M."/>
            <person name="Muniz J."/>
            <person name="Nguyen L."/>
            <person name="Hughes D."/>
            <person name="Osuji N."/>
            <person name="Pu L.-L."/>
            <person name="Puazo M."/>
            <person name="Qu C."/>
            <person name="Quiroz J."/>
            <person name="Raj R."/>
            <person name="Weissenberger G."/>
            <person name="Xin Y."/>
            <person name="Zou X."/>
            <person name="Han Y."/>
            <person name="Worley K."/>
            <person name="Muzny D."/>
            <person name="Gibbs R."/>
        </authorList>
    </citation>
    <scope>NUCLEOTIDE SEQUENCE</scope>
    <source>
        <strain evidence="5">Sampled in the wild</strain>
    </source>
</reference>
<evidence type="ECO:0000256" key="4">
    <source>
        <dbReference type="SAM" id="MobiDB-lite"/>
    </source>
</evidence>
<evidence type="ECO:0000313" key="5">
    <source>
        <dbReference type="EMBL" id="KAG8223633.1"/>
    </source>
</evidence>
<keyword evidence="6" id="KW-1185">Reference proteome</keyword>
<evidence type="ECO:0008006" key="7">
    <source>
        <dbReference type="Google" id="ProtNLM"/>
    </source>
</evidence>
<keyword evidence="3" id="KW-0539">Nucleus</keyword>
<comment type="caution">
    <text evidence="5">The sequence shown here is derived from an EMBL/GenBank/DDBJ whole genome shotgun (WGS) entry which is preliminary data.</text>
</comment>
<comment type="similarity">
    <text evidence="2">Belongs to the AMY1 family.</text>
</comment>
<accession>A0A8K0K0E2</accession>
<comment type="subcellular location">
    <subcellularLocation>
        <location evidence="1">Nucleus</location>
    </subcellularLocation>
</comment>
<dbReference type="AlphaFoldDB" id="A0A8K0K0E2"/>
<gene>
    <name evidence="5" type="ORF">J437_LFUL016589</name>
</gene>
<dbReference type="Proteomes" id="UP000792457">
    <property type="component" value="Unassembled WGS sequence"/>
</dbReference>
<protein>
    <recommendedName>
        <fullName evidence="7">c-Myc-binding protein</fullName>
    </recommendedName>
</protein>
<proteinExistence type="inferred from homology"/>
<feature type="region of interest" description="Disordered" evidence="4">
    <location>
        <begin position="86"/>
        <end position="114"/>
    </location>
</feature>
<dbReference type="CDD" id="cd21937">
    <property type="entry name" value="ZIP_MycBP-like"/>
    <property type="match status" value="1"/>
</dbReference>
<evidence type="ECO:0000256" key="1">
    <source>
        <dbReference type="ARBA" id="ARBA00004123"/>
    </source>
</evidence>
<dbReference type="InterPro" id="IPR026060">
    <property type="entry name" value="AMY1"/>
</dbReference>
<organism evidence="5 6">
    <name type="scientific">Ladona fulva</name>
    <name type="common">Scarce chaser dragonfly</name>
    <name type="synonym">Libellula fulva</name>
    <dbReference type="NCBI Taxonomy" id="123851"/>
    <lineage>
        <taxon>Eukaryota</taxon>
        <taxon>Metazoa</taxon>
        <taxon>Ecdysozoa</taxon>
        <taxon>Arthropoda</taxon>
        <taxon>Hexapoda</taxon>
        <taxon>Insecta</taxon>
        <taxon>Pterygota</taxon>
        <taxon>Palaeoptera</taxon>
        <taxon>Odonata</taxon>
        <taxon>Epiprocta</taxon>
        <taxon>Anisoptera</taxon>
        <taxon>Libelluloidea</taxon>
        <taxon>Libellulidae</taxon>
        <taxon>Ladona</taxon>
    </lineage>
</organism>
<dbReference type="GO" id="GO:0005634">
    <property type="term" value="C:nucleus"/>
    <property type="evidence" value="ECO:0007669"/>
    <property type="project" value="UniProtKB-SubCell"/>
</dbReference>
<name>A0A8K0K0E2_LADFU</name>